<protein>
    <submittedName>
        <fullName evidence="3">EF hand</fullName>
    </submittedName>
</protein>
<dbReference type="SUPFAM" id="SSF47473">
    <property type="entry name" value="EF-hand"/>
    <property type="match status" value="1"/>
</dbReference>
<dbReference type="PROSITE" id="PS00018">
    <property type="entry name" value="EF_HAND_1"/>
    <property type="match status" value="3"/>
</dbReference>
<evidence type="ECO:0000313" key="4">
    <source>
        <dbReference type="Proteomes" id="UP000242857"/>
    </source>
</evidence>
<evidence type="ECO:0000313" key="3">
    <source>
        <dbReference type="EMBL" id="SHE82145.1"/>
    </source>
</evidence>
<organism evidence="3 4">
    <name type="scientific">Thermomonas hydrothermalis</name>
    <dbReference type="NCBI Taxonomy" id="213588"/>
    <lineage>
        <taxon>Bacteria</taxon>
        <taxon>Pseudomonadati</taxon>
        <taxon>Pseudomonadota</taxon>
        <taxon>Gammaproteobacteria</taxon>
        <taxon>Lysobacterales</taxon>
        <taxon>Lysobacteraceae</taxon>
        <taxon>Thermomonas</taxon>
    </lineage>
</organism>
<keyword evidence="1" id="KW-0732">Signal</keyword>
<evidence type="ECO:0000259" key="2">
    <source>
        <dbReference type="PROSITE" id="PS50222"/>
    </source>
</evidence>
<feature type="signal peptide" evidence="1">
    <location>
        <begin position="1"/>
        <end position="22"/>
    </location>
</feature>
<keyword evidence="4" id="KW-1185">Reference proteome</keyword>
<dbReference type="Proteomes" id="UP000242857">
    <property type="component" value="Unassembled WGS sequence"/>
</dbReference>
<feature type="domain" description="EF-hand" evidence="2">
    <location>
        <begin position="73"/>
        <end position="108"/>
    </location>
</feature>
<feature type="chain" id="PRO_5012838478" evidence="1">
    <location>
        <begin position="23"/>
        <end position="149"/>
    </location>
</feature>
<dbReference type="Pfam" id="PF13499">
    <property type="entry name" value="EF-hand_7"/>
    <property type="match status" value="1"/>
</dbReference>
<dbReference type="PROSITE" id="PS50222">
    <property type="entry name" value="EF_HAND_2"/>
    <property type="match status" value="3"/>
</dbReference>
<evidence type="ECO:0000256" key="1">
    <source>
        <dbReference type="SAM" id="SignalP"/>
    </source>
</evidence>
<dbReference type="InterPro" id="IPR018247">
    <property type="entry name" value="EF_Hand_1_Ca_BS"/>
</dbReference>
<dbReference type="SMART" id="SM00054">
    <property type="entry name" value="EFh"/>
    <property type="match status" value="3"/>
</dbReference>
<dbReference type="RefSeq" id="WP_072755714.1">
    <property type="nucleotide sequence ID" value="NZ_FQUK01000016.1"/>
</dbReference>
<feature type="domain" description="EF-hand" evidence="2">
    <location>
        <begin position="36"/>
        <end position="71"/>
    </location>
</feature>
<feature type="domain" description="EF-hand" evidence="2">
    <location>
        <begin position="115"/>
        <end position="140"/>
    </location>
</feature>
<proteinExistence type="predicted"/>
<dbReference type="OrthoDB" id="6025871at2"/>
<dbReference type="STRING" id="213588.SAMN02745204_01206"/>
<dbReference type="Gene3D" id="1.10.238.10">
    <property type="entry name" value="EF-hand"/>
    <property type="match status" value="2"/>
</dbReference>
<dbReference type="Pfam" id="PF13202">
    <property type="entry name" value="EF-hand_5"/>
    <property type="match status" value="1"/>
</dbReference>
<dbReference type="CDD" id="cd00051">
    <property type="entry name" value="EFh"/>
    <property type="match status" value="2"/>
</dbReference>
<sequence length="149" mass="15748">MSRVRSLALLLAGLLPAALLQAQTKPAAPAPAATAAKPDPVAATFKAWDKNGDGQLSLVEFRAGWEQMQAALRVEQALRRQFATLDANHDGAIDASEYGNLVLIKQAGKAAPPLARFDANGDGKLDFSEYVKLVQALAPQQDVSKGGKK</sequence>
<reference evidence="4" key="1">
    <citation type="submission" date="2016-11" db="EMBL/GenBank/DDBJ databases">
        <authorList>
            <person name="Varghese N."/>
            <person name="Submissions S."/>
        </authorList>
    </citation>
    <scope>NUCLEOTIDE SEQUENCE [LARGE SCALE GENOMIC DNA]</scope>
    <source>
        <strain evidence="4">DSM 14834</strain>
    </source>
</reference>
<gene>
    <name evidence="3" type="ORF">SAMN02745204_01206</name>
</gene>
<dbReference type="GO" id="GO:0005509">
    <property type="term" value="F:calcium ion binding"/>
    <property type="evidence" value="ECO:0007669"/>
    <property type="project" value="InterPro"/>
</dbReference>
<dbReference type="InterPro" id="IPR011992">
    <property type="entry name" value="EF-hand-dom_pair"/>
</dbReference>
<dbReference type="AlphaFoldDB" id="A0A1M4WLS0"/>
<dbReference type="InterPro" id="IPR002048">
    <property type="entry name" value="EF_hand_dom"/>
</dbReference>
<accession>A0A1M4WLS0</accession>
<name>A0A1M4WLS0_9GAMM</name>
<dbReference type="EMBL" id="FQUK01000016">
    <property type="protein sequence ID" value="SHE82145.1"/>
    <property type="molecule type" value="Genomic_DNA"/>
</dbReference>